<dbReference type="RefSeq" id="WP_107035083.1">
    <property type="nucleotide sequence ID" value="NZ_CAOOSU010000003.1"/>
</dbReference>
<evidence type="ECO:0000313" key="2">
    <source>
        <dbReference type="EMBL" id="PWB09062.1"/>
    </source>
</evidence>
<keyword evidence="1" id="KW-0472">Membrane</keyword>
<sequence length="102" mass="11206">MTNNSRLQQGDDAGALERESYVRLPLVKINFILMAVAAAVIVTGFLLMTGAPSTETEFNPDIFSTRRIVVGPTMAFLGFIFMGIGIMWRPRASKSKHEEGAE</sequence>
<comment type="caution">
    <text evidence="2">The sequence shown here is derived from an EMBL/GenBank/DDBJ whole genome shotgun (WGS) entry which is preliminary data.</text>
</comment>
<dbReference type="EMBL" id="PUBV01000003">
    <property type="protein sequence ID" value="PWB09062.1"/>
    <property type="molecule type" value="Genomic_DNA"/>
</dbReference>
<protein>
    <submittedName>
        <fullName evidence="2">DUF3098 domain-containing protein</fullName>
    </submittedName>
</protein>
<feature type="transmembrane region" description="Helical" evidence="1">
    <location>
        <begin position="68"/>
        <end position="88"/>
    </location>
</feature>
<dbReference type="Proteomes" id="UP000244925">
    <property type="component" value="Unassembled WGS sequence"/>
</dbReference>
<evidence type="ECO:0000313" key="3">
    <source>
        <dbReference type="Proteomes" id="UP000244925"/>
    </source>
</evidence>
<organism evidence="2 3">
    <name type="scientific">Paramuribaculum intestinale</name>
    <dbReference type="NCBI Taxonomy" id="2094151"/>
    <lineage>
        <taxon>Bacteria</taxon>
        <taxon>Pseudomonadati</taxon>
        <taxon>Bacteroidota</taxon>
        <taxon>Bacteroidia</taxon>
        <taxon>Bacteroidales</taxon>
        <taxon>Muribaculaceae</taxon>
        <taxon>Paramuribaculum</taxon>
    </lineage>
</organism>
<dbReference type="Pfam" id="PF11297">
    <property type="entry name" value="DUF3098"/>
    <property type="match status" value="1"/>
</dbReference>
<accession>A0A2V1IZM1</accession>
<name>A0A2V1IZM1_9BACT</name>
<reference evidence="3" key="1">
    <citation type="submission" date="2018-02" db="EMBL/GenBank/DDBJ databases">
        <authorList>
            <person name="Clavel T."/>
            <person name="Strowig T."/>
        </authorList>
    </citation>
    <scope>NUCLEOTIDE SEQUENCE [LARGE SCALE GENOMIC DNA]</scope>
    <source>
        <strain evidence="3">DSM 100764</strain>
    </source>
</reference>
<proteinExistence type="predicted"/>
<keyword evidence="3" id="KW-1185">Reference proteome</keyword>
<keyword evidence="1" id="KW-0812">Transmembrane</keyword>
<evidence type="ECO:0000256" key="1">
    <source>
        <dbReference type="SAM" id="Phobius"/>
    </source>
</evidence>
<keyword evidence="1" id="KW-1133">Transmembrane helix</keyword>
<feature type="transmembrane region" description="Helical" evidence="1">
    <location>
        <begin position="26"/>
        <end position="48"/>
    </location>
</feature>
<dbReference type="AlphaFoldDB" id="A0A2V1IZM1"/>
<dbReference type="InterPro" id="IPR021448">
    <property type="entry name" value="DUF3098"/>
</dbReference>
<gene>
    <name evidence="2" type="ORF">C5O25_02105</name>
</gene>